<keyword evidence="6 8" id="KW-0067">ATP-binding</keyword>
<dbReference type="InterPro" id="IPR000253">
    <property type="entry name" value="FHA_dom"/>
</dbReference>
<dbReference type="InterPro" id="IPR011009">
    <property type="entry name" value="Kinase-like_dom_sf"/>
</dbReference>
<dbReference type="SUPFAM" id="SSF49879">
    <property type="entry name" value="SMAD/FHA domain"/>
    <property type="match status" value="1"/>
</dbReference>
<dbReference type="CDD" id="cd05117">
    <property type="entry name" value="STKc_CAMK"/>
    <property type="match status" value="1"/>
</dbReference>
<dbReference type="InterPro" id="IPR029021">
    <property type="entry name" value="Prot-tyrosine_phosphatase-like"/>
</dbReference>
<evidence type="ECO:0000256" key="1">
    <source>
        <dbReference type="ARBA" id="ARBA00004316"/>
    </source>
</evidence>
<organism evidence="15 16">
    <name type="scientific">Rhizopus azygosporus</name>
    <name type="common">Rhizopus microsporus var. azygosporus</name>
    <dbReference type="NCBI Taxonomy" id="86630"/>
    <lineage>
        <taxon>Eukaryota</taxon>
        <taxon>Fungi</taxon>
        <taxon>Fungi incertae sedis</taxon>
        <taxon>Mucoromycota</taxon>
        <taxon>Mucoromycotina</taxon>
        <taxon>Mucoromycetes</taxon>
        <taxon>Mucorales</taxon>
        <taxon>Mucorineae</taxon>
        <taxon>Rhizopodaceae</taxon>
        <taxon>Rhizopus</taxon>
    </lineage>
</organism>
<evidence type="ECO:0000256" key="8">
    <source>
        <dbReference type="PROSITE-ProRule" id="PRU10141"/>
    </source>
</evidence>
<dbReference type="Gene3D" id="2.60.200.20">
    <property type="match status" value="1"/>
</dbReference>
<evidence type="ECO:0000256" key="3">
    <source>
        <dbReference type="ARBA" id="ARBA00007881"/>
    </source>
</evidence>
<comment type="subcellular location">
    <subcellularLocation>
        <location evidence="1">Cell projection</location>
    </subcellularLocation>
</comment>
<evidence type="ECO:0000259" key="11">
    <source>
        <dbReference type="PROSITE" id="PS50011"/>
    </source>
</evidence>
<dbReference type="Pfam" id="PF22784">
    <property type="entry name" value="PTP-SAK"/>
    <property type="match status" value="1"/>
</dbReference>
<dbReference type="SMART" id="SM00404">
    <property type="entry name" value="PTPc_motif"/>
    <property type="match status" value="1"/>
</dbReference>
<dbReference type="SUPFAM" id="SSF52799">
    <property type="entry name" value="(Phosphotyrosine protein) phosphatases II"/>
    <property type="match status" value="1"/>
</dbReference>
<accession>A0A367JH11</accession>
<feature type="domain" description="FHA" evidence="10">
    <location>
        <begin position="142"/>
        <end position="198"/>
    </location>
</feature>
<keyword evidence="5" id="KW-0378">Hydrolase</keyword>
<dbReference type="InterPro" id="IPR016130">
    <property type="entry name" value="Tyr_Pase_AS"/>
</dbReference>
<dbReference type="PROSITE" id="PS50006">
    <property type="entry name" value="FHA_DOMAIN"/>
    <property type="match status" value="1"/>
</dbReference>
<evidence type="ECO:0000256" key="9">
    <source>
        <dbReference type="SAM" id="MobiDB-lite"/>
    </source>
</evidence>
<evidence type="ECO:0000259" key="14">
    <source>
        <dbReference type="PROSITE" id="PS51182"/>
    </source>
</evidence>
<feature type="domain" description="Phosphatase tensin-type" evidence="13">
    <location>
        <begin position="554"/>
        <end position="709"/>
    </location>
</feature>
<dbReference type="SMART" id="SM01326">
    <property type="entry name" value="PTEN_C2"/>
    <property type="match status" value="1"/>
</dbReference>
<dbReference type="GO" id="GO:0005524">
    <property type="term" value="F:ATP binding"/>
    <property type="evidence" value="ECO:0007669"/>
    <property type="project" value="UniProtKB-UniRule"/>
</dbReference>
<dbReference type="PROSITE" id="PS51182">
    <property type="entry name" value="C2_TENSIN"/>
    <property type="match status" value="1"/>
</dbReference>
<feature type="binding site" evidence="8">
    <location>
        <position position="276"/>
    </location>
    <ligand>
        <name>ATP</name>
        <dbReference type="ChEBI" id="CHEBI:30616"/>
    </ligand>
</feature>
<evidence type="ECO:0000256" key="2">
    <source>
        <dbReference type="ARBA" id="ARBA00005575"/>
    </source>
</evidence>
<dbReference type="PROSITE" id="PS00383">
    <property type="entry name" value="TYR_PHOSPHATASE_1"/>
    <property type="match status" value="1"/>
</dbReference>
<dbReference type="SUPFAM" id="SSF56112">
    <property type="entry name" value="Protein kinase-like (PK-like)"/>
    <property type="match status" value="1"/>
</dbReference>
<dbReference type="InterPro" id="IPR000719">
    <property type="entry name" value="Prot_kinase_dom"/>
</dbReference>
<dbReference type="FunFam" id="1.10.510.10:FF:000571">
    <property type="entry name" value="Maternal embryonic leucine zipper kinase"/>
    <property type="match status" value="1"/>
</dbReference>
<proteinExistence type="inferred from homology"/>
<evidence type="ECO:0000256" key="4">
    <source>
        <dbReference type="ARBA" id="ARBA00022741"/>
    </source>
</evidence>
<dbReference type="InterPro" id="IPR035892">
    <property type="entry name" value="C2_domain_sf"/>
</dbReference>
<dbReference type="Gene3D" id="1.10.510.10">
    <property type="entry name" value="Transferase(Phosphotransferase) domain 1"/>
    <property type="match status" value="1"/>
</dbReference>
<dbReference type="Gene3D" id="3.90.190.10">
    <property type="entry name" value="Protein tyrosine phosphatase superfamily"/>
    <property type="match status" value="1"/>
</dbReference>
<dbReference type="InterPro" id="IPR008984">
    <property type="entry name" value="SMAD_FHA_dom_sf"/>
</dbReference>
<dbReference type="PANTHER" id="PTHR24347">
    <property type="entry name" value="SERINE/THREONINE-PROTEIN KINASE"/>
    <property type="match status" value="1"/>
</dbReference>
<dbReference type="InterPro" id="IPR057023">
    <property type="entry name" value="PTP-SAK"/>
</dbReference>
<dbReference type="Proteomes" id="UP000252139">
    <property type="component" value="Unassembled WGS sequence"/>
</dbReference>
<dbReference type="AlphaFoldDB" id="A0A367JH11"/>
<evidence type="ECO:0000256" key="6">
    <source>
        <dbReference type="ARBA" id="ARBA00022840"/>
    </source>
</evidence>
<evidence type="ECO:0000313" key="15">
    <source>
        <dbReference type="EMBL" id="RCH89001.1"/>
    </source>
</evidence>
<dbReference type="PROSITE" id="PS50056">
    <property type="entry name" value="TYR_PHOSPHATASE_2"/>
    <property type="match status" value="1"/>
</dbReference>
<dbReference type="Pfam" id="PF00069">
    <property type="entry name" value="Pkinase"/>
    <property type="match status" value="1"/>
</dbReference>
<dbReference type="InterPro" id="IPR017441">
    <property type="entry name" value="Protein_kinase_ATP_BS"/>
</dbReference>
<feature type="domain" description="C2 tensin-type" evidence="14">
    <location>
        <begin position="682"/>
        <end position="813"/>
    </location>
</feature>
<keyword evidence="4 8" id="KW-0547">Nucleotide-binding</keyword>
<feature type="domain" description="Tyrosine specific protein phosphatases" evidence="12">
    <location>
        <begin position="620"/>
        <end position="683"/>
    </location>
</feature>
<dbReference type="InterPro" id="IPR014020">
    <property type="entry name" value="Tensin_C2-dom"/>
</dbReference>
<reference evidence="15 16" key="1">
    <citation type="journal article" date="2018" name="G3 (Bethesda)">
        <title>Phylogenetic and Phylogenomic Definition of Rhizopus Species.</title>
        <authorList>
            <person name="Gryganskyi A.P."/>
            <person name="Golan J."/>
            <person name="Dolatabadi S."/>
            <person name="Mondo S."/>
            <person name="Robb S."/>
            <person name="Idnurm A."/>
            <person name="Muszewska A."/>
            <person name="Steczkiewicz K."/>
            <person name="Masonjones S."/>
            <person name="Liao H.L."/>
            <person name="Gajdeczka M.T."/>
            <person name="Anike F."/>
            <person name="Vuek A."/>
            <person name="Anishchenko I.M."/>
            <person name="Voigt K."/>
            <person name="de Hoog G.S."/>
            <person name="Smith M.E."/>
            <person name="Heitman J."/>
            <person name="Vilgalys R."/>
            <person name="Stajich J.E."/>
        </authorList>
    </citation>
    <scope>NUCLEOTIDE SEQUENCE [LARGE SCALE GENOMIC DNA]</scope>
    <source>
        <strain evidence="15 16">CBS 357.93</strain>
    </source>
</reference>
<name>A0A367JH11_RHIAZ</name>
<evidence type="ECO:0000259" key="12">
    <source>
        <dbReference type="PROSITE" id="PS50056"/>
    </source>
</evidence>
<evidence type="ECO:0000313" key="16">
    <source>
        <dbReference type="Proteomes" id="UP000252139"/>
    </source>
</evidence>
<dbReference type="EMBL" id="PJQL01001365">
    <property type="protein sequence ID" value="RCH89001.1"/>
    <property type="molecule type" value="Genomic_DNA"/>
</dbReference>
<keyword evidence="7" id="KW-0966">Cell projection</keyword>
<dbReference type="PROSITE" id="PS00107">
    <property type="entry name" value="PROTEIN_KINASE_ATP"/>
    <property type="match status" value="1"/>
</dbReference>
<sequence>MSEMKSLPTCLNSYSNAKTVLIDNKKESSVINESSDGTIYYSLDSQHSVNLKRPIRDDEEQHAPLSRKASRLYESSESAPQSNKPSPKSDTSQPTDVLPPFVPTPPDWEKHPTAWAYLQALSPNYENKYLVKKSSETERKGYLLGRRADCDIVFSQTLISKNHCLIYMETGANAKAKGIRIFLQDLSSNGTYVNKELVGTNQRRLLRSGDIIQLYRSDKYSDFDVRHSFYRIIFPKFYVANVCQDEYEMKELLGKGNFASVYRAEDRKTRQVVAIKVIDKSRFALRSKLLKSIVDETVVMMSMQRHPCVVAIDKIYNEEKNIYLVLEYVRDGELFNFVVQRGRLTERESRFIFWQLFYATEWLHNNNIAHRDLKPENILLVNKAKLHVKITDFGLAKILSKGETLDSQCGTPNYVAPEILEPSATRSYGVQCDLWSLGVMLYICLCGFPPFHDTPGAPPMKQQIKQAMYSYPSPAWDNIAPEAKELIDDLLTINPNDRATCRQALAEDMSKRKSALGDEAVTLIEELSLNNTLPETQPAGLSFLIRRYFSENRRRYVKGDIDLDLSYITDRVIAMSYPGEGIEGYYRNSYIEVKNRSEKLYDLSKFEHAANYPFLDHQAPPFGVLVNFCKDASDWLSKKAENVVVIHCKAGKGRTGTVISALLMHLGQAKDAEEAMRLYAERRTLDMRGVTIPSQRRYVGYYYFMLNHQQLYNQNQAISLNLKSIVIYTIPTCVSKEFIMQLFDNDICIYHEQSSSMAKGKILFSFWLNTAFVHIMNNNRVFLKKSEIDVAFRDEEHKEFDSDFSIELLFSKE</sequence>
<dbReference type="GO" id="GO:0016791">
    <property type="term" value="F:phosphatase activity"/>
    <property type="evidence" value="ECO:0007669"/>
    <property type="project" value="UniProtKB-ARBA"/>
</dbReference>
<feature type="compositionally biased region" description="Polar residues" evidence="9">
    <location>
        <begin position="73"/>
        <end position="95"/>
    </location>
</feature>
<feature type="region of interest" description="Disordered" evidence="9">
    <location>
        <begin position="48"/>
        <end position="104"/>
    </location>
</feature>
<dbReference type="FunFam" id="3.30.200.20:FF:000042">
    <property type="entry name" value="Aurora kinase A"/>
    <property type="match status" value="1"/>
</dbReference>
<dbReference type="GO" id="GO:0004672">
    <property type="term" value="F:protein kinase activity"/>
    <property type="evidence" value="ECO:0007669"/>
    <property type="project" value="InterPro"/>
</dbReference>
<dbReference type="SMART" id="SM00240">
    <property type="entry name" value="FHA"/>
    <property type="match status" value="1"/>
</dbReference>
<comment type="similarity">
    <text evidence="2">Belongs to the protein kinase superfamily. CAMK Ser/Thr protein kinase family. CHEK2 subfamily.</text>
</comment>
<dbReference type="PROSITE" id="PS50011">
    <property type="entry name" value="PROTEIN_KINASE_DOM"/>
    <property type="match status" value="1"/>
</dbReference>
<dbReference type="PROSITE" id="PS00108">
    <property type="entry name" value="PROTEIN_KINASE_ST"/>
    <property type="match status" value="1"/>
</dbReference>
<feature type="domain" description="Protein kinase" evidence="11">
    <location>
        <begin position="247"/>
        <end position="516"/>
    </location>
</feature>
<comment type="similarity">
    <text evidence="3">Belongs to the PTEN phosphatase protein family.</text>
</comment>
<dbReference type="SUPFAM" id="SSF49562">
    <property type="entry name" value="C2 domain (Calcium/lipid-binding domain, CaLB)"/>
    <property type="match status" value="1"/>
</dbReference>
<comment type="caution">
    <text evidence="15">The sequence shown here is derived from an EMBL/GenBank/DDBJ whole genome shotgun (WGS) entry which is preliminary data.</text>
</comment>
<dbReference type="Pfam" id="PF00498">
    <property type="entry name" value="FHA"/>
    <property type="match status" value="1"/>
</dbReference>
<dbReference type="PROSITE" id="PS51181">
    <property type="entry name" value="PPASE_TENSIN"/>
    <property type="match status" value="1"/>
</dbReference>
<evidence type="ECO:0000256" key="5">
    <source>
        <dbReference type="ARBA" id="ARBA00022801"/>
    </source>
</evidence>
<keyword evidence="16" id="KW-1185">Reference proteome</keyword>
<protein>
    <submittedName>
        <fullName evidence="15">Uncharacterized protein</fullName>
    </submittedName>
</protein>
<dbReference type="OrthoDB" id="407410at2759"/>
<dbReference type="GO" id="GO:0042995">
    <property type="term" value="C:cell projection"/>
    <property type="evidence" value="ECO:0007669"/>
    <property type="project" value="UniProtKB-SubCell"/>
</dbReference>
<dbReference type="Pfam" id="PF10409">
    <property type="entry name" value="PTEN_C2"/>
    <property type="match status" value="1"/>
</dbReference>
<gene>
    <name evidence="15" type="ORF">CU097_003795</name>
</gene>
<dbReference type="STRING" id="86630.A0A367JH11"/>
<dbReference type="SMART" id="SM00220">
    <property type="entry name" value="S_TKc"/>
    <property type="match status" value="1"/>
</dbReference>
<dbReference type="InterPro" id="IPR029023">
    <property type="entry name" value="Tensin_phosphatase"/>
</dbReference>
<dbReference type="InterPro" id="IPR003595">
    <property type="entry name" value="Tyr_Pase_cat"/>
</dbReference>
<dbReference type="Gene3D" id="2.60.40.1110">
    <property type="match status" value="1"/>
</dbReference>
<evidence type="ECO:0000259" key="10">
    <source>
        <dbReference type="PROSITE" id="PS50006"/>
    </source>
</evidence>
<dbReference type="InterPro" id="IPR008271">
    <property type="entry name" value="Ser/Thr_kinase_AS"/>
</dbReference>
<dbReference type="InterPro" id="IPR000387">
    <property type="entry name" value="Tyr_Pase_dom"/>
</dbReference>
<evidence type="ECO:0000259" key="13">
    <source>
        <dbReference type="PROSITE" id="PS51181"/>
    </source>
</evidence>
<evidence type="ECO:0000256" key="7">
    <source>
        <dbReference type="ARBA" id="ARBA00023273"/>
    </source>
</evidence>